<protein>
    <submittedName>
        <fullName evidence="1">Uncharacterized protein</fullName>
    </submittedName>
</protein>
<sequence>METLFVLWKMETLIYARDKLSCEDVKVIF</sequence>
<dbReference type="EMBL" id="JABFAB010000010">
    <property type="protein sequence ID" value="MBA0661896.1"/>
    <property type="molecule type" value="Genomic_DNA"/>
</dbReference>
<comment type="caution">
    <text evidence="1">The sequence shown here is derived from an EMBL/GenBank/DDBJ whole genome shotgun (WGS) entry which is preliminary data.</text>
</comment>
<gene>
    <name evidence="1" type="ORF">Goklo_006122</name>
</gene>
<name>A0A7J8VGH2_9ROSI</name>
<reference evidence="1 2" key="1">
    <citation type="journal article" date="2019" name="Genome Biol. Evol.">
        <title>Insights into the evolution of the New World diploid cottons (Gossypium, subgenus Houzingenia) based on genome sequencing.</title>
        <authorList>
            <person name="Grover C.E."/>
            <person name="Arick M.A. 2nd"/>
            <person name="Thrash A."/>
            <person name="Conover J.L."/>
            <person name="Sanders W.S."/>
            <person name="Peterson D.G."/>
            <person name="Frelichowski J.E."/>
            <person name="Scheffler J.A."/>
            <person name="Scheffler B.E."/>
            <person name="Wendel J.F."/>
        </authorList>
    </citation>
    <scope>NUCLEOTIDE SEQUENCE [LARGE SCALE GENOMIC DNA]</scope>
    <source>
        <strain evidence="1">57</strain>
        <tissue evidence="1">Leaf</tissue>
    </source>
</reference>
<keyword evidence="2" id="KW-1185">Reference proteome</keyword>
<proteinExistence type="predicted"/>
<dbReference type="AlphaFoldDB" id="A0A7J8VGH2"/>
<dbReference type="Proteomes" id="UP000593573">
    <property type="component" value="Unassembled WGS sequence"/>
</dbReference>
<evidence type="ECO:0000313" key="1">
    <source>
        <dbReference type="EMBL" id="MBA0661896.1"/>
    </source>
</evidence>
<evidence type="ECO:0000313" key="2">
    <source>
        <dbReference type="Proteomes" id="UP000593573"/>
    </source>
</evidence>
<organism evidence="1 2">
    <name type="scientific">Gossypium klotzschianum</name>
    <dbReference type="NCBI Taxonomy" id="34286"/>
    <lineage>
        <taxon>Eukaryota</taxon>
        <taxon>Viridiplantae</taxon>
        <taxon>Streptophyta</taxon>
        <taxon>Embryophyta</taxon>
        <taxon>Tracheophyta</taxon>
        <taxon>Spermatophyta</taxon>
        <taxon>Magnoliopsida</taxon>
        <taxon>eudicotyledons</taxon>
        <taxon>Gunneridae</taxon>
        <taxon>Pentapetalae</taxon>
        <taxon>rosids</taxon>
        <taxon>malvids</taxon>
        <taxon>Malvales</taxon>
        <taxon>Malvaceae</taxon>
        <taxon>Malvoideae</taxon>
        <taxon>Gossypium</taxon>
    </lineage>
</organism>
<accession>A0A7J8VGH2</accession>